<comment type="caution">
    <text evidence="2">The sequence shown here is derived from an EMBL/GenBank/DDBJ whole genome shotgun (WGS) entry which is preliminary data.</text>
</comment>
<gene>
    <name evidence="2" type="ORF">T190423A01A_10636</name>
</gene>
<reference evidence="2 3" key="1">
    <citation type="submission" date="2024-05" db="EMBL/GenBank/DDBJ databases">
        <authorList>
            <person name="Duchaud E."/>
        </authorList>
    </citation>
    <scope>NUCLEOTIDE SEQUENCE [LARGE SCALE GENOMIC DNA]</scope>
    <source>
        <strain evidence="2">Ena-SAMPLE-TAB-13-05-2024-13:56:06:370-140308</strain>
    </source>
</reference>
<feature type="transmembrane region" description="Helical" evidence="1">
    <location>
        <begin position="6"/>
        <end position="27"/>
    </location>
</feature>
<keyword evidence="1" id="KW-1133">Transmembrane helix</keyword>
<accession>A0ABP1EXQ1</accession>
<evidence type="ECO:0000256" key="1">
    <source>
        <dbReference type="SAM" id="Phobius"/>
    </source>
</evidence>
<sequence>MKKLYILIIIGVSIFTYLCFNPLIVFIKEERKSFIIEKEYRKGDTIEVLNRLNFNEGHWVAYLVINKEDSEDIDNRIPTGKILKTENVTLLKEMKRNWVFKYTGGDLATVQNQIKIYKNKELMFSSGIVLDKNFEALQNSDVGYVYPLKKHNMIKYCMQFERVFYPFVML</sequence>
<name>A0ABP1EXQ1_9FLAO</name>
<dbReference type="Proteomes" id="UP001497527">
    <property type="component" value="Unassembled WGS sequence"/>
</dbReference>
<evidence type="ECO:0000313" key="2">
    <source>
        <dbReference type="EMBL" id="CAL2102073.1"/>
    </source>
</evidence>
<evidence type="ECO:0000313" key="3">
    <source>
        <dbReference type="Proteomes" id="UP001497527"/>
    </source>
</evidence>
<keyword evidence="1" id="KW-0472">Membrane</keyword>
<dbReference type="EMBL" id="CAXJIO010000010">
    <property type="protein sequence ID" value="CAL2102073.1"/>
    <property type="molecule type" value="Genomic_DNA"/>
</dbReference>
<dbReference type="RefSeq" id="WP_348714538.1">
    <property type="nucleotide sequence ID" value="NZ_CAXJIO010000010.1"/>
</dbReference>
<keyword evidence="3" id="KW-1185">Reference proteome</keyword>
<keyword evidence="1" id="KW-0812">Transmembrane</keyword>
<proteinExistence type="predicted"/>
<protein>
    <submittedName>
        <fullName evidence="2">Uncharacterized protein</fullName>
    </submittedName>
</protein>
<organism evidence="2 3">
    <name type="scientific">Tenacibaculum polynesiense</name>
    <dbReference type="NCBI Taxonomy" id="3137857"/>
    <lineage>
        <taxon>Bacteria</taxon>
        <taxon>Pseudomonadati</taxon>
        <taxon>Bacteroidota</taxon>
        <taxon>Flavobacteriia</taxon>
        <taxon>Flavobacteriales</taxon>
        <taxon>Flavobacteriaceae</taxon>
        <taxon>Tenacibaculum</taxon>
    </lineage>
</organism>